<dbReference type="Gene3D" id="3.40.630.30">
    <property type="match status" value="1"/>
</dbReference>
<dbReference type="RefSeq" id="WP_155589279.1">
    <property type="nucleotide sequence ID" value="NZ_WNLP01000011.1"/>
</dbReference>
<dbReference type="EMBL" id="WNLP01000011">
    <property type="protein sequence ID" value="MUH60484.1"/>
    <property type="molecule type" value="Genomic_DNA"/>
</dbReference>
<evidence type="ECO:0000313" key="5">
    <source>
        <dbReference type="Proteomes" id="UP000487882"/>
    </source>
</evidence>
<keyword evidence="5" id="KW-1185">Reference proteome</keyword>
<keyword evidence="1 4" id="KW-0808">Transferase</keyword>
<accession>A0A7K1J748</accession>
<reference evidence="4 5" key="1">
    <citation type="submission" date="2019-09" db="EMBL/GenBank/DDBJ databases">
        <title>Bifidobacterium canis sp. nov., isolated from the digestive tract of German Shepherd dog puppy.</title>
        <authorList>
            <person name="Bunesova V."/>
        </authorList>
    </citation>
    <scope>NUCLEOTIDE SEQUENCE [LARGE SCALE GENOMIC DNA]</scope>
    <source>
        <strain evidence="4 5">GSD1FS</strain>
    </source>
</reference>
<keyword evidence="2" id="KW-0012">Acyltransferase</keyword>
<dbReference type="CDD" id="cd04301">
    <property type="entry name" value="NAT_SF"/>
    <property type="match status" value="1"/>
</dbReference>
<dbReference type="InterPro" id="IPR050832">
    <property type="entry name" value="Bact_Acetyltransf"/>
</dbReference>
<dbReference type="PROSITE" id="PS51186">
    <property type="entry name" value="GNAT"/>
    <property type="match status" value="1"/>
</dbReference>
<dbReference type="PANTHER" id="PTHR43877">
    <property type="entry name" value="AMINOALKYLPHOSPHONATE N-ACETYLTRANSFERASE-RELATED-RELATED"/>
    <property type="match status" value="1"/>
</dbReference>
<sequence>MPDLEIRRANTDDIPAIMKLLHQVNDVHAEGRPDLFIEGKTKYTPEELEQILADGARPIFVTADSDGTVLGYAFCVIEDHAGSTNLQPITTLYIDDLCVDENARGKHVGTALYQHVIDYARERGCHNVTLNAWAANPKAVKFYEHLGLSVYKYGMEQIL</sequence>
<dbReference type="GO" id="GO:0016747">
    <property type="term" value="F:acyltransferase activity, transferring groups other than amino-acyl groups"/>
    <property type="evidence" value="ECO:0007669"/>
    <property type="project" value="InterPro"/>
</dbReference>
<name>A0A7K1J748_9BIFI</name>
<dbReference type="Proteomes" id="UP000487882">
    <property type="component" value="Unassembled WGS sequence"/>
</dbReference>
<dbReference type="InterPro" id="IPR016181">
    <property type="entry name" value="Acyl_CoA_acyltransferase"/>
</dbReference>
<dbReference type="InterPro" id="IPR000182">
    <property type="entry name" value="GNAT_dom"/>
</dbReference>
<evidence type="ECO:0000256" key="1">
    <source>
        <dbReference type="ARBA" id="ARBA00022679"/>
    </source>
</evidence>
<comment type="caution">
    <text evidence="4">The sequence shown here is derived from an EMBL/GenBank/DDBJ whole genome shotgun (WGS) entry which is preliminary data.</text>
</comment>
<evidence type="ECO:0000256" key="2">
    <source>
        <dbReference type="ARBA" id="ARBA00023315"/>
    </source>
</evidence>
<dbReference type="SUPFAM" id="SSF55729">
    <property type="entry name" value="Acyl-CoA N-acyltransferases (Nat)"/>
    <property type="match status" value="1"/>
</dbReference>
<dbReference type="AlphaFoldDB" id="A0A7K1J748"/>
<protein>
    <submittedName>
        <fullName evidence="4">GNAT family acetyltransferase</fullName>
    </submittedName>
</protein>
<evidence type="ECO:0000313" key="4">
    <source>
        <dbReference type="EMBL" id="MUH60484.1"/>
    </source>
</evidence>
<dbReference type="Pfam" id="PF00583">
    <property type="entry name" value="Acetyltransf_1"/>
    <property type="match status" value="1"/>
</dbReference>
<evidence type="ECO:0000259" key="3">
    <source>
        <dbReference type="PROSITE" id="PS51186"/>
    </source>
</evidence>
<organism evidence="4 5">
    <name type="scientific">Bifidobacterium canis</name>
    <dbReference type="NCBI Taxonomy" id="2610880"/>
    <lineage>
        <taxon>Bacteria</taxon>
        <taxon>Bacillati</taxon>
        <taxon>Actinomycetota</taxon>
        <taxon>Actinomycetes</taxon>
        <taxon>Bifidobacteriales</taxon>
        <taxon>Bifidobacteriaceae</taxon>
        <taxon>Bifidobacterium</taxon>
    </lineage>
</organism>
<feature type="domain" description="N-acetyltransferase" evidence="3">
    <location>
        <begin position="4"/>
        <end position="159"/>
    </location>
</feature>
<proteinExistence type="predicted"/>
<gene>
    <name evidence="4" type="ORF">GSD1FS_1857</name>
</gene>